<dbReference type="InterPro" id="IPR029068">
    <property type="entry name" value="Glyas_Bleomycin-R_OHBP_Dase"/>
</dbReference>
<dbReference type="SUPFAM" id="SSF54593">
    <property type="entry name" value="Glyoxalase/Bleomycin resistance protein/Dihydroxybiphenyl dioxygenase"/>
    <property type="match status" value="1"/>
</dbReference>
<keyword evidence="2" id="KW-0456">Lyase</keyword>
<proteinExistence type="predicted"/>
<organism evidence="2 3">
    <name type="scientific">Phenylobacterium koreense</name>
    <dbReference type="NCBI Taxonomy" id="266125"/>
    <lineage>
        <taxon>Bacteria</taxon>
        <taxon>Pseudomonadati</taxon>
        <taxon>Pseudomonadota</taxon>
        <taxon>Alphaproteobacteria</taxon>
        <taxon>Caulobacterales</taxon>
        <taxon>Caulobacteraceae</taxon>
        <taxon>Phenylobacterium</taxon>
    </lineage>
</organism>
<keyword evidence="3" id="KW-1185">Reference proteome</keyword>
<protein>
    <submittedName>
        <fullName evidence="2">Enzyme related to lactoylglutathione lyase</fullName>
    </submittedName>
</protein>
<dbReference type="CDD" id="cd06587">
    <property type="entry name" value="VOC"/>
    <property type="match status" value="1"/>
</dbReference>
<dbReference type="Proteomes" id="UP001549110">
    <property type="component" value="Unassembled WGS sequence"/>
</dbReference>
<evidence type="ECO:0000259" key="1">
    <source>
        <dbReference type="PROSITE" id="PS51819"/>
    </source>
</evidence>
<name>A0ABV2EMK4_9CAUL</name>
<feature type="domain" description="VOC" evidence="1">
    <location>
        <begin position="1"/>
        <end position="122"/>
    </location>
</feature>
<dbReference type="InterPro" id="IPR041581">
    <property type="entry name" value="Glyoxalase_6"/>
</dbReference>
<dbReference type="PANTHER" id="PTHR34109:SF1">
    <property type="entry name" value="VOC DOMAIN-CONTAINING PROTEIN"/>
    <property type="match status" value="1"/>
</dbReference>
<dbReference type="PROSITE" id="PS51819">
    <property type="entry name" value="VOC"/>
    <property type="match status" value="1"/>
</dbReference>
<dbReference type="RefSeq" id="WP_331931704.1">
    <property type="nucleotide sequence ID" value="NZ_JBEPLU010000003.1"/>
</dbReference>
<sequence>MDLLVNIDVPDLAAAEAFYCGAFGLTVTRRFGEGGVELSGLPVKLYLLVKAAGSLGAGQDRRRYERHWTPVHFDLVTEDLEATLARALAAGARLDAQPTTHSWGRIALLADPFGNGFCLLQFLGRGYDEIAPAL</sequence>
<evidence type="ECO:0000313" key="3">
    <source>
        <dbReference type="Proteomes" id="UP001549110"/>
    </source>
</evidence>
<dbReference type="InterPro" id="IPR037523">
    <property type="entry name" value="VOC_core"/>
</dbReference>
<dbReference type="EMBL" id="JBEPLU010000003">
    <property type="protein sequence ID" value="MET3528238.1"/>
    <property type="molecule type" value="Genomic_DNA"/>
</dbReference>
<dbReference type="PANTHER" id="PTHR34109">
    <property type="entry name" value="BNAUNNG04460D PROTEIN-RELATED"/>
    <property type="match status" value="1"/>
</dbReference>
<reference evidence="2 3" key="1">
    <citation type="submission" date="2024-06" db="EMBL/GenBank/DDBJ databases">
        <title>Genomic Encyclopedia of Type Strains, Phase IV (KMG-IV): sequencing the most valuable type-strain genomes for metagenomic binning, comparative biology and taxonomic classification.</title>
        <authorList>
            <person name="Goeker M."/>
        </authorList>
    </citation>
    <scope>NUCLEOTIDE SEQUENCE [LARGE SCALE GENOMIC DNA]</scope>
    <source>
        <strain evidence="2 3">DSM 17809</strain>
    </source>
</reference>
<dbReference type="Pfam" id="PF18029">
    <property type="entry name" value="Glyoxalase_6"/>
    <property type="match status" value="1"/>
</dbReference>
<evidence type="ECO:0000313" key="2">
    <source>
        <dbReference type="EMBL" id="MET3528238.1"/>
    </source>
</evidence>
<dbReference type="Gene3D" id="3.10.180.10">
    <property type="entry name" value="2,3-Dihydroxybiphenyl 1,2-Dioxygenase, domain 1"/>
    <property type="match status" value="1"/>
</dbReference>
<dbReference type="GO" id="GO:0016829">
    <property type="term" value="F:lyase activity"/>
    <property type="evidence" value="ECO:0007669"/>
    <property type="project" value="UniProtKB-KW"/>
</dbReference>
<accession>A0ABV2EMK4</accession>
<gene>
    <name evidence="2" type="ORF">ABID41_003377</name>
</gene>
<comment type="caution">
    <text evidence="2">The sequence shown here is derived from an EMBL/GenBank/DDBJ whole genome shotgun (WGS) entry which is preliminary data.</text>
</comment>